<dbReference type="STRING" id="1407055.NITUZ_140261"/>
<organism evidence="1 2">
    <name type="scientific">Candidatus Nitrosotenuis uzonensis</name>
    <dbReference type="NCBI Taxonomy" id="1407055"/>
    <lineage>
        <taxon>Archaea</taxon>
        <taxon>Nitrososphaerota</taxon>
        <taxon>Candidatus Nitrosotenuis</taxon>
    </lineage>
</organism>
<dbReference type="InterPro" id="IPR036390">
    <property type="entry name" value="WH_DNA-bd_sf"/>
</dbReference>
<protein>
    <recommendedName>
        <fullName evidence="3">HTH arsR-type domain-containing protein</fullName>
    </recommendedName>
</protein>
<dbReference type="EMBL" id="CBTY010000006">
    <property type="protein sequence ID" value="CDI05186.1"/>
    <property type="molecule type" value="Genomic_DNA"/>
</dbReference>
<gene>
    <name evidence="1" type="ORF">NITUZ_140261</name>
</gene>
<name>V6AR45_9ARCH</name>
<dbReference type="SUPFAM" id="SSF46785">
    <property type="entry name" value="Winged helix' DNA-binding domain"/>
    <property type="match status" value="1"/>
</dbReference>
<evidence type="ECO:0000313" key="1">
    <source>
        <dbReference type="EMBL" id="CDI05186.1"/>
    </source>
</evidence>
<dbReference type="OrthoDB" id="9514at2157"/>
<dbReference type="Proteomes" id="UP000018159">
    <property type="component" value="Unassembled WGS sequence"/>
</dbReference>
<evidence type="ECO:0000313" key="2">
    <source>
        <dbReference type="Proteomes" id="UP000018159"/>
    </source>
</evidence>
<dbReference type="InterPro" id="IPR036388">
    <property type="entry name" value="WH-like_DNA-bd_sf"/>
</dbReference>
<dbReference type="RefSeq" id="WP_048194646.1">
    <property type="nucleotide sequence ID" value="NZ_CBTY010000006.1"/>
</dbReference>
<dbReference type="Gene3D" id="1.10.10.10">
    <property type="entry name" value="Winged helix-like DNA-binding domain superfamily/Winged helix DNA-binding domain"/>
    <property type="match status" value="1"/>
</dbReference>
<sequence length="101" mass="11300">MTEKSENAKVIEHLFNPEISVILSELEHGPKASSNLAQSLGISEQEIRERLGLLIQTGYVYASKIPLEYSVDTEKIAKLMENDENYKGVVDGLTELDSYLN</sequence>
<evidence type="ECO:0008006" key="3">
    <source>
        <dbReference type="Google" id="ProtNLM"/>
    </source>
</evidence>
<proteinExistence type="predicted"/>
<comment type="caution">
    <text evidence="1">The sequence shown here is derived from an EMBL/GenBank/DDBJ whole genome shotgun (WGS) entry which is preliminary data.</text>
</comment>
<dbReference type="AlphaFoldDB" id="V6AR45"/>
<reference evidence="1 2" key="1">
    <citation type="journal article" date="2013" name="PLoS ONE">
        <title>Enrichment and Genome Sequence of the Group I.1a Ammonia-Oxidizing Archaeon ?Ca. Nitrosotenuis uzonensis? Representing a Clade Globally.</title>
        <authorList>
            <person name="Lebedeva E.V."/>
            <person name="Hatzenpichler R."/>
            <person name="Pelletier E."/>
            <person name="Schuster N."/>
            <person name="Hauzmayer S."/>
            <person name="Bulaev A."/>
            <person name="Grigor'eva N.V."/>
            <person name="Galushko A."/>
            <person name="Schmid M."/>
            <person name="Palatinszky M."/>
            <person name="Le Paslier D."/>
            <person name="Daims H."/>
            <person name="Wagner M."/>
        </authorList>
    </citation>
    <scope>NUCLEOTIDE SEQUENCE [LARGE SCALE GENOMIC DNA]</scope>
    <source>
        <strain evidence="1 2">N4</strain>
    </source>
</reference>
<accession>V6AR45</accession>
<keyword evidence="2" id="KW-1185">Reference proteome</keyword>